<organism evidence="2 3">
    <name type="scientific">Microbacterium amylolyticum</name>
    <dbReference type="NCBI Taxonomy" id="936337"/>
    <lineage>
        <taxon>Bacteria</taxon>
        <taxon>Bacillati</taxon>
        <taxon>Actinomycetota</taxon>
        <taxon>Actinomycetes</taxon>
        <taxon>Micrococcales</taxon>
        <taxon>Microbacteriaceae</taxon>
        <taxon>Microbacterium</taxon>
    </lineage>
</organism>
<name>A0ABS4ZIV3_9MICO</name>
<comment type="caution">
    <text evidence="2">The sequence shown here is derived from an EMBL/GenBank/DDBJ whole genome shotgun (WGS) entry which is preliminary data.</text>
</comment>
<evidence type="ECO:0000256" key="1">
    <source>
        <dbReference type="SAM" id="MobiDB-lite"/>
    </source>
</evidence>
<evidence type="ECO:0000313" key="3">
    <source>
        <dbReference type="Proteomes" id="UP001519362"/>
    </source>
</evidence>
<dbReference type="Proteomes" id="UP001519362">
    <property type="component" value="Unassembled WGS sequence"/>
</dbReference>
<accession>A0ABS4ZIV3</accession>
<dbReference type="RefSeq" id="WP_206527848.1">
    <property type="nucleotide sequence ID" value="NZ_CP049253.1"/>
</dbReference>
<evidence type="ECO:0000313" key="2">
    <source>
        <dbReference type="EMBL" id="MBP2437212.1"/>
    </source>
</evidence>
<feature type="region of interest" description="Disordered" evidence="1">
    <location>
        <begin position="43"/>
        <end position="62"/>
    </location>
</feature>
<proteinExistence type="predicted"/>
<gene>
    <name evidence="2" type="ORF">JOF34_001798</name>
</gene>
<dbReference type="EMBL" id="JAGIOL010000001">
    <property type="protein sequence ID" value="MBP2437212.1"/>
    <property type="molecule type" value="Genomic_DNA"/>
</dbReference>
<protein>
    <submittedName>
        <fullName evidence="2">Uncharacterized protein</fullName>
    </submittedName>
</protein>
<keyword evidence="3" id="KW-1185">Reference proteome</keyword>
<reference evidence="2 3" key="1">
    <citation type="submission" date="2021-03" db="EMBL/GenBank/DDBJ databases">
        <title>Sequencing the genomes of 1000 actinobacteria strains.</title>
        <authorList>
            <person name="Klenk H.-P."/>
        </authorList>
    </citation>
    <scope>NUCLEOTIDE SEQUENCE [LARGE SCALE GENOMIC DNA]</scope>
    <source>
        <strain evidence="2 3">DSM 24221</strain>
    </source>
</reference>
<sequence length="62" mass="6288">MTPELLAADTAAEPETDESSVQGILAGIVLDARSGRRIPITTPQQQADLGITEGAAASPDVA</sequence>